<protein>
    <submittedName>
        <fullName evidence="2">Uncharacterized protein</fullName>
    </submittedName>
</protein>
<organism evidence="2 3">
    <name type="scientific">Punica granatum</name>
    <name type="common">Pomegranate</name>
    <dbReference type="NCBI Taxonomy" id="22663"/>
    <lineage>
        <taxon>Eukaryota</taxon>
        <taxon>Viridiplantae</taxon>
        <taxon>Streptophyta</taxon>
        <taxon>Embryophyta</taxon>
        <taxon>Tracheophyta</taxon>
        <taxon>Spermatophyta</taxon>
        <taxon>Magnoliopsida</taxon>
        <taxon>eudicotyledons</taxon>
        <taxon>Gunneridae</taxon>
        <taxon>Pentapetalae</taxon>
        <taxon>rosids</taxon>
        <taxon>malvids</taxon>
        <taxon>Myrtales</taxon>
        <taxon>Lythraceae</taxon>
        <taxon>Punica</taxon>
    </lineage>
</organism>
<dbReference type="STRING" id="22663.A0A2I0KG58"/>
<dbReference type="Proteomes" id="UP000233551">
    <property type="component" value="Unassembled WGS sequence"/>
</dbReference>
<sequence>MPIMRPHGKVDTPKPRDFRSRACGPRRESTFGYVHLGDSTEETLSGFRLDPFALLASTMPRRTGESCQPSRVDHPRSSLLHSNMRCDQRSSPSRPPTPHDRRVVPTTTGRPPAVFTFPPRQDEPWPEGRSTFPGELAFTASGFSPASGFGPAFTASGFSPASGSGPAFTTSGFGLASGFGPASGFSPAFTASGFGPASGFDLAFTALGFGLAFTALGFSPTFRIRPRIGFRPSIYCIGLRPHFWDSAPHRAFALHLLHRDSAPLLVFGPTFGLRPRIYCIEFRPCFGFGHASGFGPASTASGFGPTSGFSPAVTTLGFSPASGSSPAFTAWGFGLALGFDPALGSSPAFIASGFGPTSGFSPASGLDPAFTTFGPRPSIYCFRASALHLLLLGFGPTFTAFRRYQHDHTSDQRVDLIHPSSAVAAD</sequence>
<evidence type="ECO:0000256" key="1">
    <source>
        <dbReference type="SAM" id="MobiDB-lite"/>
    </source>
</evidence>
<evidence type="ECO:0000313" key="3">
    <source>
        <dbReference type="Proteomes" id="UP000233551"/>
    </source>
</evidence>
<gene>
    <name evidence="2" type="ORF">CRG98_012065</name>
</gene>
<feature type="region of interest" description="Disordered" evidence="1">
    <location>
        <begin position="60"/>
        <end position="126"/>
    </location>
</feature>
<accession>A0A2I0KG58</accession>
<feature type="compositionally biased region" description="Basic and acidic residues" evidence="1">
    <location>
        <begin position="8"/>
        <end position="26"/>
    </location>
</feature>
<evidence type="ECO:0000313" key="2">
    <source>
        <dbReference type="EMBL" id="PKI67481.1"/>
    </source>
</evidence>
<proteinExistence type="predicted"/>
<comment type="caution">
    <text evidence="2">The sequence shown here is derived from an EMBL/GenBank/DDBJ whole genome shotgun (WGS) entry which is preliminary data.</text>
</comment>
<feature type="region of interest" description="Disordered" evidence="1">
    <location>
        <begin position="1"/>
        <end position="26"/>
    </location>
</feature>
<reference evidence="2 3" key="1">
    <citation type="submission" date="2017-11" db="EMBL/GenBank/DDBJ databases">
        <title>De-novo sequencing of pomegranate (Punica granatum L.) genome.</title>
        <authorList>
            <person name="Akparov Z."/>
            <person name="Amiraslanov A."/>
            <person name="Hajiyeva S."/>
            <person name="Abbasov M."/>
            <person name="Kaur K."/>
            <person name="Hamwieh A."/>
            <person name="Solovyev V."/>
            <person name="Salamov A."/>
            <person name="Braich B."/>
            <person name="Kosarev P."/>
            <person name="Mahmoud A."/>
            <person name="Hajiyev E."/>
            <person name="Babayeva S."/>
            <person name="Izzatullayeva V."/>
            <person name="Mammadov A."/>
            <person name="Mammadov A."/>
            <person name="Sharifova S."/>
            <person name="Ojaghi J."/>
            <person name="Eynullazada K."/>
            <person name="Bayramov B."/>
            <person name="Abdulazimova A."/>
            <person name="Shahmuradov I."/>
        </authorList>
    </citation>
    <scope>NUCLEOTIDE SEQUENCE [LARGE SCALE GENOMIC DNA]</scope>
    <source>
        <strain evidence="3">cv. AG2017</strain>
        <tissue evidence="2">Leaf</tissue>
    </source>
</reference>
<name>A0A2I0KG58_PUNGR</name>
<dbReference type="AlphaFoldDB" id="A0A2I0KG58"/>
<keyword evidence="3" id="KW-1185">Reference proteome</keyword>
<dbReference type="EMBL" id="PGOL01000597">
    <property type="protein sequence ID" value="PKI67481.1"/>
    <property type="molecule type" value="Genomic_DNA"/>
</dbReference>